<name>A0A6V8PKG0_9ACTN</name>
<dbReference type="Proteomes" id="UP000568877">
    <property type="component" value="Unassembled WGS sequence"/>
</dbReference>
<feature type="non-terminal residue" evidence="1">
    <location>
        <position position="1"/>
    </location>
</feature>
<dbReference type="AlphaFoldDB" id="A0A6V8PKG0"/>
<evidence type="ECO:0000313" key="2">
    <source>
        <dbReference type="Proteomes" id="UP000568877"/>
    </source>
</evidence>
<organism evidence="1 2">
    <name type="scientific">Candidatus Hakubella thermalkaliphila</name>
    <dbReference type="NCBI Taxonomy" id="2754717"/>
    <lineage>
        <taxon>Bacteria</taxon>
        <taxon>Bacillati</taxon>
        <taxon>Actinomycetota</taxon>
        <taxon>Actinomycetota incertae sedis</taxon>
        <taxon>Candidatus Hakubellales</taxon>
        <taxon>Candidatus Hakubellaceae</taxon>
        <taxon>Candidatus Hakubella</taxon>
    </lineage>
</organism>
<sequence>DCRKRADLSQLLTAKGKKDVQLIPLPVEAGSLLAPISVD</sequence>
<comment type="caution">
    <text evidence="1">The sequence shown here is derived from an EMBL/GenBank/DDBJ whole genome shotgun (WGS) entry which is preliminary data.</text>
</comment>
<proteinExistence type="predicted"/>
<protein>
    <submittedName>
        <fullName evidence="1">Uncharacterized protein</fullName>
    </submittedName>
</protein>
<gene>
    <name evidence="1" type="ORF">HKBW3S42_01473</name>
</gene>
<evidence type="ECO:0000313" key="1">
    <source>
        <dbReference type="EMBL" id="GFP33152.1"/>
    </source>
</evidence>
<reference evidence="1 2" key="1">
    <citation type="journal article" date="2020" name="Front. Microbiol.">
        <title>Single-cell genomics of novel Actinobacteria with the Wood-Ljungdahl pathway discovered in a serpentinizing system.</title>
        <authorList>
            <person name="Merino N."/>
            <person name="Kawai M."/>
            <person name="Boyd E.S."/>
            <person name="Colman D.R."/>
            <person name="McGlynn S.E."/>
            <person name="Nealson K.H."/>
            <person name="Kurokawa K."/>
            <person name="Hongoh Y."/>
        </authorList>
    </citation>
    <scope>NUCLEOTIDE SEQUENCE [LARGE SCALE GENOMIC DNA]</scope>
    <source>
        <strain evidence="1 2">S42</strain>
    </source>
</reference>
<dbReference type="EMBL" id="BLSA01000297">
    <property type="protein sequence ID" value="GFP33152.1"/>
    <property type="molecule type" value="Genomic_DNA"/>
</dbReference>
<accession>A0A6V8PKG0</accession>